<feature type="domain" description="UmuC" evidence="3">
    <location>
        <begin position="58"/>
        <end position="191"/>
    </location>
</feature>
<dbReference type="InterPro" id="IPR050116">
    <property type="entry name" value="DNA_polymerase-Y"/>
</dbReference>
<dbReference type="GO" id="GO:0042276">
    <property type="term" value="P:error-prone translesion synthesis"/>
    <property type="evidence" value="ECO:0007669"/>
    <property type="project" value="TreeGrafter"/>
</dbReference>
<reference evidence="4 5" key="1">
    <citation type="submission" date="2019-05" db="EMBL/GenBank/DDBJ databases">
        <title>Culicoidintestinum kansasii gen. nov., sp. nov. from the gastrointestinal tract of the biting midge, Culicoides sonorensis.</title>
        <authorList>
            <person name="Neupane S."/>
            <person name="Ghosh A."/>
            <person name="Gunther S."/>
            <person name="Martin K."/>
            <person name="Zurek L."/>
        </authorList>
    </citation>
    <scope>NUCLEOTIDE SEQUENCE [LARGE SCALE GENOMIC DNA]</scope>
    <source>
        <strain evidence="4 5">CS-1</strain>
    </source>
</reference>
<dbReference type="GO" id="GO:0003887">
    <property type="term" value="F:DNA-directed DNA polymerase activity"/>
    <property type="evidence" value="ECO:0007669"/>
    <property type="project" value="TreeGrafter"/>
</dbReference>
<evidence type="ECO:0000313" key="4">
    <source>
        <dbReference type="EMBL" id="TLG70254.1"/>
    </source>
</evidence>
<dbReference type="AlphaFoldDB" id="A0A5R8Q875"/>
<dbReference type="Pfam" id="PF11798">
    <property type="entry name" value="IMS_HHH"/>
    <property type="match status" value="1"/>
</dbReference>
<dbReference type="Gene3D" id="3.30.70.270">
    <property type="match status" value="1"/>
</dbReference>
<dbReference type="InterPro" id="IPR024728">
    <property type="entry name" value="PolY_HhH_motif"/>
</dbReference>
<evidence type="ECO:0000256" key="2">
    <source>
        <dbReference type="ARBA" id="ARBA00022457"/>
    </source>
</evidence>
<dbReference type="EMBL" id="VBWP01000024">
    <property type="protein sequence ID" value="TLG70254.1"/>
    <property type="molecule type" value="Genomic_DNA"/>
</dbReference>
<evidence type="ECO:0000259" key="3">
    <source>
        <dbReference type="PROSITE" id="PS50173"/>
    </source>
</evidence>
<organism evidence="4 5">
    <name type="scientific">Culicoidibacter larvae</name>
    <dbReference type="NCBI Taxonomy" id="2579976"/>
    <lineage>
        <taxon>Bacteria</taxon>
        <taxon>Bacillati</taxon>
        <taxon>Bacillota</taxon>
        <taxon>Culicoidibacteria</taxon>
        <taxon>Culicoidibacterales</taxon>
        <taxon>Culicoidibacteraceae</taxon>
        <taxon>Culicoidibacter</taxon>
    </lineage>
</organism>
<dbReference type="GO" id="GO:0005829">
    <property type="term" value="C:cytosol"/>
    <property type="evidence" value="ECO:0007669"/>
    <property type="project" value="TreeGrafter"/>
</dbReference>
<dbReference type="SUPFAM" id="SSF56672">
    <property type="entry name" value="DNA/RNA polymerases"/>
    <property type="match status" value="1"/>
</dbReference>
<keyword evidence="5" id="KW-1185">Reference proteome</keyword>
<dbReference type="Pfam" id="PF00817">
    <property type="entry name" value="IMS"/>
    <property type="match status" value="1"/>
</dbReference>
<accession>A0A5R8Q875</accession>
<dbReference type="InterPro" id="IPR043502">
    <property type="entry name" value="DNA/RNA_pol_sf"/>
</dbReference>
<keyword evidence="2" id="KW-0515">Mutator protein</keyword>
<sequence>MVTYQGAGCLPYSVECAVRGLNPMTTRLVVADEERGGGTIVLAVSPALKALGVPGRCRLYEIQGKYDFIIAKPRMKLYMEFSDRIVNIFLKYVSVEDLYVYSVDESLLDLTTYRKFYNKSMIEIAQMIIRDIYQELHVIATAGIGQNMVMAKLALDLEGKKRRDLIAEWNYDLIPRKLWPQSNLNDIWGIGSKTAKKLYTMGIYNMGTLANYDPEKLKQHFGIIGYDLFLHANGMDLSKIQDKYKLFGGKHLNAGETLFQDYFNDEVLVLIREKIDQLCSRLGDDRIAGEVHLSVGYSKTANKRGFGRQKKLPTKTSDPNLIYETAASIFNYFYEEDTPVRTISVGLGKLEVFHGEQLDLFRPVDNQYMLNVAINGIKRKYGQTALFSATSLMPKASFLARSGLVGGHNA</sequence>
<protein>
    <submittedName>
        <fullName evidence="4">Damage repair protein</fullName>
    </submittedName>
</protein>
<dbReference type="Gene3D" id="1.10.150.20">
    <property type="entry name" value="5' to 3' exonuclease, C-terminal subdomain"/>
    <property type="match status" value="1"/>
</dbReference>
<dbReference type="GO" id="GO:0006281">
    <property type="term" value="P:DNA repair"/>
    <property type="evidence" value="ECO:0007669"/>
    <property type="project" value="InterPro"/>
</dbReference>
<dbReference type="FunCoup" id="A0A5R8Q875">
    <property type="interactions" value="5"/>
</dbReference>
<comment type="similarity">
    <text evidence="1">Belongs to the DNA polymerase type-Y family.</text>
</comment>
<dbReference type="Pfam" id="PF11799">
    <property type="entry name" value="IMS_C"/>
    <property type="match status" value="1"/>
</dbReference>
<dbReference type="InParanoid" id="A0A5R8Q875"/>
<dbReference type="InterPro" id="IPR001126">
    <property type="entry name" value="UmuC"/>
</dbReference>
<dbReference type="Gene3D" id="3.30.1490.100">
    <property type="entry name" value="DNA polymerase, Y-family, little finger domain"/>
    <property type="match status" value="1"/>
</dbReference>
<dbReference type="InterPro" id="IPR017961">
    <property type="entry name" value="DNA_pol_Y-fam_little_finger"/>
</dbReference>
<dbReference type="Gene3D" id="3.40.1170.60">
    <property type="match status" value="1"/>
</dbReference>
<dbReference type="GO" id="GO:0009432">
    <property type="term" value="P:SOS response"/>
    <property type="evidence" value="ECO:0007669"/>
    <property type="project" value="TreeGrafter"/>
</dbReference>
<dbReference type="GO" id="GO:0003684">
    <property type="term" value="F:damaged DNA binding"/>
    <property type="evidence" value="ECO:0007669"/>
    <property type="project" value="InterPro"/>
</dbReference>
<comment type="caution">
    <text evidence="4">The sequence shown here is derived from an EMBL/GenBank/DDBJ whole genome shotgun (WGS) entry which is preliminary data.</text>
</comment>
<dbReference type="SUPFAM" id="SSF100879">
    <property type="entry name" value="Lesion bypass DNA polymerase (Y-family), little finger domain"/>
    <property type="match status" value="1"/>
</dbReference>
<dbReference type="PROSITE" id="PS50173">
    <property type="entry name" value="UMUC"/>
    <property type="match status" value="1"/>
</dbReference>
<dbReference type="PANTHER" id="PTHR11076:SF35">
    <property type="entry name" value="DNA REPAIR PROTEIN HOMOLOG YOBH"/>
    <property type="match status" value="1"/>
</dbReference>
<gene>
    <name evidence="4" type="ORF">FEZ08_12065</name>
</gene>
<dbReference type="OrthoDB" id="9808813at2"/>
<dbReference type="InterPro" id="IPR043128">
    <property type="entry name" value="Rev_trsase/Diguanyl_cyclase"/>
</dbReference>
<evidence type="ECO:0000313" key="5">
    <source>
        <dbReference type="Proteomes" id="UP000306912"/>
    </source>
</evidence>
<name>A0A5R8Q875_9FIRM</name>
<dbReference type="PANTHER" id="PTHR11076">
    <property type="entry name" value="DNA REPAIR POLYMERASE UMUC / TRANSFERASE FAMILY MEMBER"/>
    <property type="match status" value="1"/>
</dbReference>
<dbReference type="InterPro" id="IPR036775">
    <property type="entry name" value="DNA_pol_Y-fam_lit_finger_sf"/>
</dbReference>
<evidence type="ECO:0000256" key="1">
    <source>
        <dbReference type="ARBA" id="ARBA00010945"/>
    </source>
</evidence>
<proteinExistence type="inferred from homology"/>
<dbReference type="Proteomes" id="UP000306912">
    <property type="component" value="Unassembled WGS sequence"/>
</dbReference>